<dbReference type="AlphaFoldDB" id="A0A843TSH4"/>
<feature type="region of interest" description="Disordered" evidence="1">
    <location>
        <begin position="1"/>
        <end position="29"/>
    </location>
</feature>
<dbReference type="OrthoDB" id="783687at2759"/>
<dbReference type="EMBL" id="NMUH01000191">
    <property type="protein sequence ID" value="MQL74091.1"/>
    <property type="molecule type" value="Genomic_DNA"/>
</dbReference>
<accession>A0A843TSH4</accession>
<gene>
    <name evidence="2" type="ORF">Taro_006438</name>
</gene>
<evidence type="ECO:0000313" key="3">
    <source>
        <dbReference type="Proteomes" id="UP000652761"/>
    </source>
</evidence>
<protein>
    <submittedName>
        <fullName evidence="2">Uncharacterized protein</fullName>
    </submittedName>
</protein>
<sequence length="144" mass="15297">MPEEPNFASCSETNSNVSPQPSGGTTGLPLPDVSGWTRWVLGPVFLFAIPLCKKILRTEEVVEKSVEAASEEAERVAELVKKVAADVANDLPGSGGLRKVVLRIEEVADMVIVYAEEAEAFIHKVVLATPESNPVVAAANLTIA</sequence>
<feature type="compositionally biased region" description="Polar residues" evidence="1">
    <location>
        <begin position="8"/>
        <end position="23"/>
    </location>
</feature>
<reference evidence="2" key="1">
    <citation type="submission" date="2017-07" db="EMBL/GenBank/DDBJ databases">
        <title>Taro Niue Genome Assembly and Annotation.</title>
        <authorList>
            <person name="Atibalentja N."/>
            <person name="Keating K."/>
            <person name="Fields C.J."/>
        </authorList>
    </citation>
    <scope>NUCLEOTIDE SEQUENCE</scope>
    <source>
        <strain evidence="2">Niue_2</strain>
        <tissue evidence="2">Leaf</tissue>
    </source>
</reference>
<evidence type="ECO:0000256" key="1">
    <source>
        <dbReference type="SAM" id="MobiDB-lite"/>
    </source>
</evidence>
<name>A0A843TSH4_COLES</name>
<organism evidence="2 3">
    <name type="scientific">Colocasia esculenta</name>
    <name type="common">Wild taro</name>
    <name type="synonym">Arum esculentum</name>
    <dbReference type="NCBI Taxonomy" id="4460"/>
    <lineage>
        <taxon>Eukaryota</taxon>
        <taxon>Viridiplantae</taxon>
        <taxon>Streptophyta</taxon>
        <taxon>Embryophyta</taxon>
        <taxon>Tracheophyta</taxon>
        <taxon>Spermatophyta</taxon>
        <taxon>Magnoliopsida</taxon>
        <taxon>Liliopsida</taxon>
        <taxon>Araceae</taxon>
        <taxon>Aroideae</taxon>
        <taxon>Colocasieae</taxon>
        <taxon>Colocasia</taxon>
    </lineage>
</organism>
<keyword evidence="3" id="KW-1185">Reference proteome</keyword>
<comment type="caution">
    <text evidence="2">The sequence shown here is derived from an EMBL/GenBank/DDBJ whole genome shotgun (WGS) entry which is preliminary data.</text>
</comment>
<proteinExistence type="predicted"/>
<dbReference type="PANTHER" id="PTHR33735">
    <property type="entry name" value="EXPRESSED PROTEIN"/>
    <property type="match status" value="1"/>
</dbReference>
<dbReference type="PANTHER" id="PTHR33735:SF2">
    <property type="entry name" value="OS09G0468900 PROTEIN"/>
    <property type="match status" value="1"/>
</dbReference>
<evidence type="ECO:0000313" key="2">
    <source>
        <dbReference type="EMBL" id="MQL74091.1"/>
    </source>
</evidence>
<dbReference type="Proteomes" id="UP000652761">
    <property type="component" value="Unassembled WGS sequence"/>
</dbReference>